<keyword evidence="2" id="KW-0812">Transmembrane</keyword>
<dbReference type="AlphaFoldDB" id="A0A366M6B3"/>
<evidence type="ECO:0000256" key="1">
    <source>
        <dbReference type="SAM" id="MobiDB-lite"/>
    </source>
</evidence>
<dbReference type="EMBL" id="QMEY01000001">
    <property type="protein sequence ID" value="RBQ21771.1"/>
    <property type="molecule type" value="Genomic_DNA"/>
</dbReference>
<reference evidence="3 4" key="1">
    <citation type="submission" date="2018-06" db="EMBL/GenBank/DDBJ databases">
        <title>Sphaerisporangium craniellae sp. nov., isolated from a marine sponge in the South China Sea.</title>
        <authorList>
            <person name="Li L."/>
        </authorList>
    </citation>
    <scope>NUCLEOTIDE SEQUENCE [LARGE SCALE GENOMIC DNA]</scope>
    <source>
        <strain evidence="3 4">LHW63015</strain>
    </source>
</reference>
<dbReference type="RefSeq" id="WP_113978756.1">
    <property type="nucleotide sequence ID" value="NZ_QMEY01000001.1"/>
</dbReference>
<name>A0A366M6B3_9ACTN</name>
<keyword evidence="2" id="KW-1133">Transmembrane helix</keyword>
<evidence type="ECO:0000313" key="4">
    <source>
        <dbReference type="Proteomes" id="UP000253303"/>
    </source>
</evidence>
<proteinExistence type="predicted"/>
<feature type="region of interest" description="Disordered" evidence="1">
    <location>
        <begin position="211"/>
        <end position="257"/>
    </location>
</feature>
<gene>
    <name evidence="3" type="ORF">DP939_03510</name>
</gene>
<evidence type="ECO:0000313" key="3">
    <source>
        <dbReference type="EMBL" id="RBQ21771.1"/>
    </source>
</evidence>
<feature type="transmembrane region" description="Helical" evidence="2">
    <location>
        <begin position="14"/>
        <end position="32"/>
    </location>
</feature>
<comment type="caution">
    <text evidence="3">The sequence shown here is derived from an EMBL/GenBank/DDBJ whole genome shotgun (WGS) entry which is preliminary data.</text>
</comment>
<dbReference type="Proteomes" id="UP000253303">
    <property type="component" value="Unassembled WGS sequence"/>
</dbReference>
<dbReference type="OrthoDB" id="3522370at2"/>
<sequence length="257" mass="26935">MDFWGTVLVLFRRWYLSVPAFLLAVGAAFGVYKTVPVTHVSSAMLVLTIPTSGGSLPNNPQYPNPKVNPLLNFDHGLSVSASILIAALGTPEVAAELGSIPGGPTTYRAFNGSSNLESLATGPFVFIEAESSDPAAAKAMVRKVIARAHVELAERQRRLSAPEATYIELSETVPPTAPLEQGTRKMRAVAAALGLGVISALTVTFAGESVLGHRRGRRDRAPAVPPDPGPEPAKAEEPEEPGERGTGLVRVGTPPGS</sequence>
<keyword evidence="2" id="KW-0472">Membrane</keyword>
<keyword evidence="4" id="KW-1185">Reference proteome</keyword>
<accession>A0A366M6B3</accession>
<organism evidence="3 4">
    <name type="scientific">Spongiactinospora rosea</name>
    <dbReference type="NCBI Taxonomy" id="2248750"/>
    <lineage>
        <taxon>Bacteria</taxon>
        <taxon>Bacillati</taxon>
        <taxon>Actinomycetota</taxon>
        <taxon>Actinomycetes</taxon>
        <taxon>Streptosporangiales</taxon>
        <taxon>Streptosporangiaceae</taxon>
        <taxon>Spongiactinospora</taxon>
    </lineage>
</organism>
<protein>
    <recommendedName>
        <fullName evidence="5">Capsular polysaccharide biosynthesis protein</fullName>
    </recommendedName>
</protein>
<evidence type="ECO:0000256" key="2">
    <source>
        <dbReference type="SAM" id="Phobius"/>
    </source>
</evidence>
<feature type="transmembrane region" description="Helical" evidence="2">
    <location>
        <begin position="188"/>
        <end position="207"/>
    </location>
</feature>
<evidence type="ECO:0008006" key="5">
    <source>
        <dbReference type="Google" id="ProtNLM"/>
    </source>
</evidence>